<dbReference type="GO" id="GO:0005507">
    <property type="term" value="F:copper ion binding"/>
    <property type="evidence" value="ECO:0007669"/>
    <property type="project" value="InterPro"/>
</dbReference>
<dbReference type="EC" id="1.15.1.1" evidence="3"/>
<comment type="cofactor">
    <cofactor evidence="3">
        <name>Zn(2+)</name>
        <dbReference type="ChEBI" id="CHEBI:29105"/>
    </cofactor>
    <text evidence="3">Binds 1 zinc ion per subunit.</text>
</comment>
<dbReference type="InterPro" id="IPR001424">
    <property type="entry name" value="SOD_Cu_Zn_dom"/>
</dbReference>
<feature type="compositionally biased region" description="Pro residues" evidence="4">
    <location>
        <begin position="49"/>
        <end position="68"/>
    </location>
</feature>
<keyword evidence="3" id="KW-0479">Metal-binding</keyword>
<dbReference type="Gene3D" id="2.60.40.200">
    <property type="entry name" value="Superoxide dismutase, copper/zinc binding domain"/>
    <property type="match status" value="1"/>
</dbReference>
<gene>
    <name evidence="7" type="ORF">FHS22_002395</name>
</gene>
<feature type="chain" id="PRO_5039151470" description="Superoxide dismutase [Cu-Zn]" evidence="5">
    <location>
        <begin position="23"/>
        <end position="252"/>
    </location>
</feature>
<dbReference type="InterPro" id="IPR018152">
    <property type="entry name" value="SOD_Cu/Zn_BS"/>
</dbReference>
<comment type="caution">
    <text evidence="7">The sequence shown here is derived from an EMBL/GenBank/DDBJ whole genome shotgun (WGS) entry which is preliminary data.</text>
</comment>
<keyword evidence="5" id="KW-0732">Signal</keyword>
<comment type="cofactor">
    <cofactor evidence="3">
        <name>Cu cation</name>
        <dbReference type="ChEBI" id="CHEBI:23378"/>
    </cofactor>
    <text evidence="3">Binds 1 copper ion per subunit.</text>
</comment>
<dbReference type="SUPFAM" id="SSF49329">
    <property type="entry name" value="Cu,Zn superoxide dismutase-like"/>
    <property type="match status" value="1"/>
</dbReference>
<dbReference type="RefSeq" id="WP_184941043.1">
    <property type="nucleotide sequence ID" value="NZ_BAAAWZ010000001.1"/>
</dbReference>
<protein>
    <recommendedName>
        <fullName evidence="3">Superoxide dismutase [Cu-Zn]</fullName>
        <ecNumber evidence="3">1.15.1.1</ecNumber>
    </recommendedName>
</protein>
<keyword evidence="3" id="KW-0862">Zinc</keyword>
<evidence type="ECO:0000259" key="6">
    <source>
        <dbReference type="Pfam" id="PF00080"/>
    </source>
</evidence>
<dbReference type="GO" id="GO:0004784">
    <property type="term" value="F:superoxide dismutase activity"/>
    <property type="evidence" value="ECO:0007669"/>
    <property type="project" value="UniProtKB-EC"/>
</dbReference>
<feature type="region of interest" description="Disordered" evidence="4">
    <location>
        <begin position="207"/>
        <end position="242"/>
    </location>
</feature>
<dbReference type="InterPro" id="IPR024134">
    <property type="entry name" value="SOD_Cu/Zn_/chaperone"/>
</dbReference>
<dbReference type="Pfam" id="PF00080">
    <property type="entry name" value="Sod_Cu"/>
    <property type="match status" value="1"/>
</dbReference>
<keyword evidence="3" id="KW-0186">Copper</keyword>
<comment type="similarity">
    <text evidence="1 3">Belongs to the Cu-Zn superoxide dismutase family.</text>
</comment>
<name>A0A841CYQ7_PLAVE</name>
<keyword evidence="8" id="KW-1185">Reference proteome</keyword>
<dbReference type="InterPro" id="IPR036423">
    <property type="entry name" value="SOD-like_Cu/Zn_dom_sf"/>
</dbReference>
<feature type="domain" description="Superoxide dismutase copper/zinc binding" evidence="6">
    <location>
        <begin position="92"/>
        <end position="249"/>
    </location>
</feature>
<comment type="catalytic activity">
    <reaction evidence="3">
        <text>2 superoxide + 2 H(+) = H2O2 + O2</text>
        <dbReference type="Rhea" id="RHEA:20696"/>
        <dbReference type="ChEBI" id="CHEBI:15378"/>
        <dbReference type="ChEBI" id="CHEBI:15379"/>
        <dbReference type="ChEBI" id="CHEBI:16240"/>
        <dbReference type="ChEBI" id="CHEBI:18421"/>
        <dbReference type="EC" id="1.15.1.1"/>
    </reaction>
</comment>
<evidence type="ECO:0000313" key="7">
    <source>
        <dbReference type="EMBL" id="MBB5963121.1"/>
    </source>
</evidence>
<organism evidence="7 8">
    <name type="scientific">Planomonospora venezuelensis</name>
    <dbReference type="NCBI Taxonomy" id="1999"/>
    <lineage>
        <taxon>Bacteria</taxon>
        <taxon>Bacillati</taxon>
        <taxon>Actinomycetota</taxon>
        <taxon>Actinomycetes</taxon>
        <taxon>Streptosporangiales</taxon>
        <taxon>Streptosporangiaceae</taxon>
        <taxon>Planomonospora</taxon>
    </lineage>
</organism>
<evidence type="ECO:0000256" key="5">
    <source>
        <dbReference type="SAM" id="SignalP"/>
    </source>
</evidence>
<evidence type="ECO:0000256" key="2">
    <source>
        <dbReference type="ARBA" id="ARBA00024900"/>
    </source>
</evidence>
<evidence type="ECO:0000256" key="4">
    <source>
        <dbReference type="SAM" id="MobiDB-lite"/>
    </source>
</evidence>
<evidence type="ECO:0000313" key="8">
    <source>
        <dbReference type="Proteomes" id="UP000562352"/>
    </source>
</evidence>
<reference evidence="7 8" key="1">
    <citation type="submission" date="2020-08" db="EMBL/GenBank/DDBJ databases">
        <title>Genomic Encyclopedia of Type Strains, Phase III (KMG-III): the genomes of soil and plant-associated and newly described type strains.</title>
        <authorList>
            <person name="Whitman W."/>
        </authorList>
    </citation>
    <scope>NUCLEOTIDE SEQUENCE [LARGE SCALE GENOMIC DNA]</scope>
    <source>
        <strain evidence="7 8">CECT 3303</strain>
    </source>
</reference>
<dbReference type="PROSITE" id="PS00332">
    <property type="entry name" value="SOD_CU_ZN_2"/>
    <property type="match status" value="1"/>
</dbReference>
<keyword evidence="3 7" id="KW-0560">Oxidoreductase</keyword>
<dbReference type="EMBL" id="JACHJJ010000006">
    <property type="protein sequence ID" value="MBB5963121.1"/>
    <property type="molecule type" value="Genomic_DNA"/>
</dbReference>
<comment type="function">
    <text evidence="2">Destroys radicals which are normally produced within the cells and which are toxic to biological systems. May play a role in favoring mycobacterial survival in phagocytes.</text>
</comment>
<feature type="signal peptide" evidence="5">
    <location>
        <begin position="1"/>
        <end position="22"/>
    </location>
</feature>
<dbReference type="PANTHER" id="PTHR10003">
    <property type="entry name" value="SUPEROXIDE DISMUTASE CU-ZN -RELATED"/>
    <property type="match status" value="1"/>
</dbReference>
<proteinExistence type="inferred from homology"/>
<dbReference type="AlphaFoldDB" id="A0A841CYQ7"/>
<feature type="compositionally biased region" description="Low complexity" evidence="4">
    <location>
        <begin position="214"/>
        <end position="231"/>
    </location>
</feature>
<sequence>MLRRTQLALAATLGAGVIAAGAGMSAGATPQPPDAPTEGTSDPLGPIQETPPGPDDIMPAPGPVPPTPADRSPAGSGPARAEIRDVNGKAVGTLDLVEDQDGKPQLKVTVSGLPAGYHGFHIHSKGVCDPASTDPATGSPFFSAGEHFNLGPESHPGHSGDLPDLLVGKNGTGSATVVTDRFQIKQLLDADGSAVIVHAAADNKANIPGRYSRPSDTTDPDAPTTMTTGPDEQTLKTGDSGGRIACGVIAAS</sequence>
<feature type="region of interest" description="Disordered" evidence="4">
    <location>
        <begin position="24"/>
        <end position="85"/>
    </location>
</feature>
<evidence type="ECO:0000256" key="3">
    <source>
        <dbReference type="RuleBase" id="RU000393"/>
    </source>
</evidence>
<accession>A0A841CYQ7</accession>
<dbReference type="Proteomes" id="UP000562352">
    <property type="component" value="Unassembled WGS sequence"/>
</dbReference>
<evidence type="ECO:0000256" key="1">
    <source>
        <dbReference type="ARBA" id="ARBA00010457"/>
    </source>
</evidence>